<evidence type="ECO:0000256" key="5">
    <source>
        <dbReference type="ARBA" id="ARBA00022679"/>
    </source>
</evidence>
<gene>
    <name evidence="15" type="ORF">HMPREF9473_00163</name>
</gene>
<dbReference type="PROSITE" id="PS50109">
    <property type="entry name" value="HIS_KIN"/>
    <property type="match status" value="1"/>
</dbReference>
<evidence type="ECO:0000256" key="12">
    <source>
        <dbReference type="ARBA" id="ARBA00023136"/>
    </source>
</evidence>
<keyword evidence="7" id="KW-0547">Nucleotide-binding</keyword>
<evidence type="ECO:0000256" key="9">
    <source>
        <dbReference type="ARBA" id="ARBA00022840"/>
    </source>
</evidence>
<dbReference type="Gene3D" id="1.20.120.620">
    <property type="entry name" value="Backbone structure of the membrane domain of e. Coli histidine kinase receptor kdpd"/>
    <property type="match status" value="1"/>
</dbReference>
<feature type="transmembrane region" description="Helical" evidence="13">
    <location>
        <begin position="89"/>
        <end position="108"/>
    </location>
</feature>
<evidence type="ECO:0000256" key="3">
    <source>
        <dbReference type="ARBA" id="ARBA00012438"/>
    </source>
</evidence>
<dbReference type="InterPro" id="IPR052023">
    <property type="entry name" value="Histidine_kinase_KdpD"/>
</dbReference>
<keyword evidence="4" id="KW-0597">Phosphoprotein</keyword>
<dbReference type="OrthoDB" id="9806130at2"/>
<keyword evidence="9" id="KW-0067">ATP-binding</keyword>
<dbReference type="SUPFAM" id="SSF55874">
    <property type="entry name" value="ATPase domain of HSP90 chaperone/DNA topoisomerase II/histidine kinase"/>
    <property type="match status" value="1"/>
</dbReference>
<evidence type="ECO:0000313" key="16">
    <source>
        <dbReference type="Proteomes" id="UP000005384"/>
    </source>
</evidence>
<dbReference type="PANTHER" id="PTHR45569">
    <property type="entry name" value="SENSOR PROTEIN KDPD"/>
    <property type="match status" value="1"/>
</dbReference>
<dbReference type="CDD" id="cd00082">
    <property type="entry name" value="HisKA"/>
    <property type="match status" value="1"/>
</dbReference>
<keyword evidence="16" id="KW-1185">Reference proteome</keyword>
<dbReference type="InterPro" id="IPR005467">
    <property type="entry name" value="His_kinase_dom"/>
</dbReference>
<evidence type="ECO:0000256" key="1">
    <source>
        <dbReference type="ARBA" id="ARBA00000085"/>
    </source>
</evidence>
<dbReference type="SMART" id="SM00387">
    <property type="entry name" value="HATPase_c"/>
    <property type="match status" value="1"/>
</dbReference>
<dbReference type="HOGENOM" id="CLU_000445_89_5_9"/>
<dbReference type="Proteomes" id="UP000005384">
    <property type="component" value="Unassembled WGS sequence"/>
</dbReference>
<dbReference type="PATRIC" id="fig|742737.3.peg.156"/>
<dbReference type="InterPro" id="IPR036097">
    <property type="entry name" value="HisK_dim/P_sf"/>
</dbReference>
<dbReference type="InterPro" id="IPR036890">
    <property type="entry name" value="HATPase_C_sf"/>
</dbReference>
<evidence type="ECO:0000256" key="6">
    <source>
        <dbReference type="ARBA" id="ARBA00022692"/>
    </source>
</evidence>
<feature type="domain" description="Histidine kinase" evidence="14">
    <location>
        <begin position="137"/>
        <end position="353"/>
    </location>
</feature>
<comment type="subcellular location">
    <subcellularLocation>
        <location evidence="2">Membrane</location>
        <topology evidence="2">Multi-pass membrane protein</topology>
    </subcellularLocation>
</comment>
<evidence type="ECO:0000313" key="15">
    <source>
        <dbReference type="EMBL" id="EHI61712.1"/>
    </source>
</evidence>
<evidence type="ECO:0000256" key="11">
    <source>
        <dbReference type="ARBA" id="ARBA00023012"/>
    </source>
</evidence>
<dbReference type="Pfam" id="PF13493">
    <property type="entry name" value="DUF4118"/>
    <property type="match status" value="1"/>
</dbReference>
<dbReference type="RefSeq" id="WP_006778144.1">
    <property type="nucleotide sequence ID" value="NZ_CP040506.1"/>
</dbReference>
<organism evidence="15 16">
    <name type="scientific">Hungatella hathewayi WAL-18680</name>
    <dbReference type="NCBI Taxonomy" id="742737"/>
    <lineage>
        <taxon>Bacteria</taxon>
        <taxon>Bacillati</taxon>
        <taxon>Bacillota</taxon>
        <taxon>Clostridia</taxon>
        <taxon>Lachnospirales</taxon>
        <taxon>Lachnospiraceae</taxon>
        <taxon>Hungatella</taxon>
    </lineage>
</organism>
<dbReference type="EMBL" id="ADLN01000001">
    <property type="protein sequence ID" value="EHI61712.1"/>
    <property type="molecule type" value="Genomic_DNA"/>
</dbReference>
<protein>
    <recommendedName>
        <fullName evidence="3">histidine kinase</fullName>
        <ecNumber evidence="3">2.7.13.3</ecNumber>
    </recommendedName>
</protein>
<dbReference type="GO" id="GO:0005524">
    <property type="term" value="F:ATP binding"/>
    <property type="evidence" value="ECO:0007669"/>
    <property type="project" value="UniProtKB-KW"/>
</dbReference>
<dbReference type="InterPro" id="IPR025201">
    <property type="entry name" value="KdpD_TM"/>
</dbReference>
<keyword evidence="12 13" id="KW-0472">Membrane</keyword>
<dbReference type="InterPro" id="IPR003661">
    <property type="entry name" value="HisK_dim/P_dom"/>
</dbReference>
<dbReference type="EC" id="2.7.13.3" evidence="3"/>
<feature type="transmembrane region" description="Helical" evidence="13">
    <location>
        <begin position="9"/>
        <end position="28"/>
    </location>
</feature>
<dbReference type="Pfam" id="PF00512">
    <property type="entry name" value="HisKA"/>
    <property type="match status" value="1"/>
</dbReference>
<keyword evidence="6 13" id="KW-0812">Transmembrane</keyword>
<proteinExistence type="predicted"/>
<dbReference type="GO" id="GO:0000155">
    <property type="term" value="F:phosphorelay sensor kinase activity"/>
    <property type="evidence" value="ECO:0007669"/>
    <property type="project" value="InterPro"/>
</dbReference>
<dbReference type="InterPro" id="IPR003594">
    <property type="entry name" value="HATPase_dom"/>
</dbReference>
<evidence type="ECO:0000256" key="4">
    <source>
        <dbReference type="ARBA" id="ARBA00022553"/>
    </source>
</evidence>
<comment type="caution">
    <text evidence="15">The sequence shown here is derived from an EMBL/GenBank/DDBJ whole genome shotgun (WGS) entry which is preliminary data.</text>
</comment>
<dbReference type="SMART" id="SM00388">
    <property type="entry name" value="HisKA"/>
    <property type="match status" value="1"/>
</dbReference>
<dbReference type="InterPro" id="IPR004358">
    <property type="entry name" value="Sig_transdc_His_kin-like_C"/>
</dbReference>
<keyword evidence="5" id="KW-0808">Transferase</keyword>
<dbReference type="Gene3D" id="1.10.287.130">
    <property type="match status" value="1"/>
</dbReference>
<keyword evidence="11" id="KW-0902">Two-component regulatory system</keyword>
<dbReference type="GO" id="GO:0005886">
    <property type="term" value="C:plasma membrane"/>
    <property type="evidence" value="ECO:0007669"/>
    <property type="project" value="TreeGrafter"/>
</dbReference>
<sequence>MSKKDLRHNIIVTSAYLSIATAIAALFFVTTENTTNVAIIYALAAMLIARRTEGYVPGIIASCVSVVFINFIFTYPFMELNFTLDGYPLTFIALMFITAMTSTLTTHLKEQTRILNEREHLLMEAEKEKMRANLLRAISHDLRTPLTSIIGTTDNYLEHGDAMTEEEKTHLIHNISEDANWLLNMVENLLSVTRIQGEGASVVTTLEPLEEVIPDAVIRFHKRLPDAAVQVNIPEDFIMVPMDATLIEQVIINLLENAVYHSNSDAPIELIVTTDEHFARFSIKDHGKGIDEAIIPTLFDGGAPASGQCSDSHKGMGIGLSICKTIVNAHHGDLFARNHEDGAEFIFTLPIGEGHYES</sequence>
<reference evidence="15 16" key="1">
    <citation type="submission" date="2011-08" db="EMBL/GenBank/DDBJ databases">
        <title>The Genome Sequence of Clostridium hathewayi WAL-18680.</title>
        <authorList>
            <consortium name="The Broad Institute Genome Sequencing Platform"/>
            <person name="Earl A."/>
            <person name="Ward D."/>
            <person name="Feldgarden M."/>
            <person name="Gevers D."/>
            <person name="Finegold S.M."/>
            <person name="Summanen P.H."/>
            <person name="Molitoris D.R."/>
            <person name="Song M."/>
            <person name="Daigneault M."/>
            <person name="Allen-Vercoe E."/>
            <person name="Young S.K."/>
            <person name="Zeng Q."/>
            <person name="Gargeya S."/>
            <person name="Fitzgerald M."/>
            <person name="Haas B."/>
            <person name="Abouelleil A."/>
            <person name="Alvarado L."/>
            <person name="Arachchi H.M."/>
            <person name="Berlin A."/>
            <person name="Brown A."/>
            <person name="Chapman S.B."/>
            <person name="Chen Z."/>
            <person name="Dunbar C."/>
            <person name="Freedman E."/>
            <person name="Gearin G."/>
            <person name="Gellesch M."/>
            <person name="Goldberg J."/>
            <person name="Griggs A."/>
            <person name="Gujja S."/>
            <person name="Heiman D."/>
            <person name="Howarth C."/>
            <person name="Larson L."/>
            <person name="Lui A."/>
            <person name="MacDonald P.J.P."/>
            <person name="Montmayeur A."/>
            <person name="Murphy C."/>
            <person name="Neiman D."/>
            <person name="Pearson M."/>
            <person name="Priest M."/>
            <person name="Roberts A."/>
            <person name="Saif S."/>
            <person name="Shea T."/>
            <person name="Shenoy N."/>
            <person name="Sisk P."/>
            <person name="Stolte C."/>
            <person name="Sykes S."/>
            <person name="Wortman J."/>
            <person name="Nusbaum C."/>
            <person name="Birren B."/>
        </authorList>
    </citation>
    <scope>NUCLEOTIDE SEQUENCE [LARGE SCALE GENOMIC DNA]</scope>
    <source>
        <strain evidence="15 16">WAL-18680</strain>
    </source>
</reference>
<keyword evidence="8" id="KW-0418">Kinase</keyword>
<evidence type="ECO:0000256" key="8">
    <source>
        <dbReference type="ARBA" id="ARBA00022777"/>
    </source>
</evidence>
<dbReference type="PRINTS" id="PR00344">
    <property type="entry name" value="BCTRLSENSOR"/>
</dbReference>
<dbReference type="Gene3D" id="3.30.565.10">
    <property type="entry name" value="Histidine kinase-like ATPase, C-terminal domain"/>
    <property type="match status" value="1"/>
</dbReference>
<keyword evidence="10 13" id="KW-1133">Transmembrane helix</keyword>
<dbReference type="Pfam" id="PF02518">
    <property type="entry name" value="HATPase_c"/>
    <property type="match status" value="1"/>
</dbReference>
<evidence type="ECO:0000256" key="7">
    <source>
        <dbReference type="ARBA" id="ARBA00022741"/>
    </source>
</evidence>
<evidence type="ECO:0000256" key="13">
    <source>
        <dbReference type="SAM" id="Phobius"/>
    </source>
</evidence>
<name>G5I9H3_9FIRM</name>
<evidence type="ECO:0000256" key="10">
    <source>
        <dbReference type="ARBA" id="ARBA00022989"/>
    </source>
</evidence>
<evidence type="ECO:0000256" key="2">
    <source>
        <dbReference type="ARBA" id="ARBA00004141"/>
    </source>
</evidence>
<dbReference type="PANTHER" id="PTHR45569:SF1">
    <property type="entry name" value="SENSOR PROTEIN KDPD"/>
    <property type="match status" value="1"/>
</dbReference>
<dbReference type="AlphaFoldDB" id="G5I9H3"/>
<comment type="catalytic activity">
    <reaction evidence="1">
        <text>ATP + protein L-histidine = ADP + protein N-phospho-L-histidine.</text>
        <dbReference type="EC" id="2.7.13.3"/>
    </reaction>
</comment>
<accession>G5I9H3</accession>
<evidence type="ECO:0000259" key="14">
    <source>
        <dbReference type="PROSITE" id="PS50109"/>
    </source>
</evidence>
<dbReference type="SUPFAM" id="SSF47384">
    <property type="entry name" value="Homodimeric domain of signal transducing histidine kinase"/>
    <property type="match status" value="1"/>
</dbReference>
<feature type="transmembrane region" description="Helical" evidence="13">
    <location>
        <begin position="56"/>
        <end position="77"/>
    </location>
</feature>
<dbReference type="InterPro" id="IPR038318">
    <property type="entry name" value="KdpD_sf"/>
</dbReference>